<dbReference type="RefSeq" id="WP_211342583.1">
    <property type="nucleotide sequence ID" value="NZ_BAAARP010000001.1"/>
</dbReference>
<dbReference type="InterPro" id="IPR022419">
    <property type="entry name" value="Porphobilin_deaminase_cofac_BS"/>
</dbReference>
<dbReference type="FunFam" id="3.40.190.10:FF:000005">
    <property type="entry name" value="Porphobilinogen deaminase"/>
    <property type="match status" value="1"/>
</dbReference>
<evidence type="ECO:0000259" key="10">
    <source>
        <dbReference type="Pfam" id="PF01379"/>
    </source>
</evidence>
<keyword evidence="7" id="KW-0627">Porphyrin biosynthesis</keyword>
<dbReference type="InterPro" id="IPR000860">
    <property type="entry name" value="HemC"/>
</dbReference>
<proteinExistence type="inferred from homology"/>
<dbReference type="SUPFAM" id="SSF53850">
    <property type="entry name" value="Periplasmic binding protein-like II"/>
    <property type="match status" value="1"/>
</dbReference>
<comment type="function">
    <text evidence="2">Tetrapolymerization of the monopyrrole PBG into the hydroxymethylbilane pre-uroporphyrinogen in several discrete steps.</text>
</comment>
<dbReference type="Pfam" id="PF03900">
    <property type="entry name" value="Porphobil_deamC"/>
    <property type="match status" value="1"/>
</dbReference>
<dbReference type="Pfam" id="PF01379">
    <property type="entry name" value="Porphobil_deam"/>
    <property type="match status" value="1"/>
</dbReference>
<evidence type="ECO:0000256" key="1">
    <source>
        <dbReference type="ARBA" id="ARBA00001916"/>
    </source>
</evidence>
<comment type="subunit">
    <text evidence="4">Monomer.</text>
</comment>
<evidence type="ECO:0000259" key="11">
    <source>
        <dbReference type="Pfam" id="PF03900"/>
    </source>
</evidence>
<dbReference type="InterPro" id="IPR022417">
    <property type="entry name" value="Porphobilin_deaminase_N"/>
</dbReference>
<name>A0A4V3EBB9_9MICO</name>
<dbReference type="InterPro" id="IPR022418">
    <property type="entry name" value="Porphobilinogen_deaminase_C"/>
</dbReference>
<dbReference type="PRINTS" id="PR00151">
    <property type="entry name" value="PORPHBDMNASE"/>
</dbReference>
<dbReference type="Gene3D" id="3.30.160.40">
    <property type="entry name" value="Porphobilinogen deaminase, C-terminal domain"/>
    <property type="match status" value="1"/>
</dbReference>
<comment type="catalytic activity">
    <reaction evidence="8">
        <text>4 porphobilinogen + H2O = hydroxymethylbilane + 4 NH4(+)</text>
        <dbReference type="Rhea" id="RHEA:13185"/>
        <dbReference type="ChEBI" id="CHEBI:15377"/>
        <dbReference type="ChEBI" id="CHEBI:28938"/>
        <dbReference type="ChEBI" id="CHEBI:57845"/>
        <dbReference type="ChEBI" id="CHEBI:58126"/>
        <dbReference type="EC" id="2.5.1.61"/>
    </reaction>
</comment>
<dbReference type="EMBL" id="SOAM01000001">
    <property type="protein sequence ID" value="TDS79784.1"/>
    <property type="molecule type" value="Genomic_DNA"/>
</dbReference>
<dbReference type="PROSITE" id="PS00533">
    <property type="entry name" value="PORPHOBILINOGEN_DEAM"/>
    <property type="match status" value="1"/>
</dbReference>
<dbReference type="PIRSF" id="PIRSF001438">
    <property type="entry name" value="4pyrrol_synth_OHMeBilane_synth"/>
    <property type="match status" value="1"/>
</dbReference>
<comment type="caution">
    <text evidence="12">The sequence shown here is derived from an EMBL/GenBank/DDBJ whole genome shotgun (WGS) entry which is preliminary data.</text>
</comment>
<evidence type="ECO:0000256" key="8">
    <source>
        <dbReference type="ARBA" id="ARBA00048169"/>
    </source>
</evidence>
<organism evidence="12 13">
    <name type="scientific">Amnibacterium kyonggiense</name>
    <dbReference type="NCBI Taxonomy" id="595671"/>
    <lineage>
        <taxon>Bacteria</taxon>
        <taxon>Bacillati</taxon>
        <taxon>Actinomycetota</taxon>
        <taxon>Actinomycetes</taxon>
        <taxon>Micrococcales</taxon>
        <taxon>Microbacteriaceae</taxon>
        <taxon>Amnibacterium</taxon>
    </lineage>
</organism>
<dbReference type="SUPFAM" id="SSF54782">
    <property type="entry name" value="Porphobilinogen deaminase (hydroxymethylbilane synthase), C-terminal domain"/>
    <property type="match status" value="1"/>
</dbReference>
<evidence type="ECO:0000256" key="7">
    <source>
        <dbReference type="ARBA" id="ARBA00023244"/>
    </source>
</evidence>
<evidence type="ECO:0000313" key="13">
    <source>
        <dbReference type="Proteomes" id="UP000295344"/>
    </source>
</evidence>
<dbReference type="GO" id="GO:0006783">
    <property type="term" value="P:heme biosynthetic process"/>
    <property type="evidence" value="ECO:0007669"/>
    <property type="project" value="TreeGrafter"/>
</dbReference>
<feature type="domain" description="Porphobilinogen deaminase C-terminal" evidence="11">
    <location>
        <begin position="226"/>
        <end position="268"/>
    </location>
</feature>
<comment type="cofactor">
    <cofactor evidence="1">
        <name>dipyrromethane</name>
        <dbReference type="ChEBI" id="CHEBI:60342"/>
    </cofactor>
</comment>
<dbReference type="Proteomes" id="UP000295344">
    <property type="component" value="Unassembled WGS sequence"/>
</dbReference>
<dbReference type="AlphaFoldDB" id="A0A4V3EBB9"/>
<evidence type="ECO:0000256" key="2">
    <source>
        <dbReference type="ARBA" id="ARBA00002869"/>
    </source>
</evidence>
<dbReference type="Gene3D" id="3.40.190.10">
    <property type="entry name" value="Periplasmic binding protein-like II"/>
    <property type="match status" value="2"/>
</dbReference>
<keyword evidence="6" id="KW-0808">Transferase</keyword>
<dbReference type="EC" id="2.5.1.61" evidence="5 9"/>
<feature type="domain" description="Porphobilinogen deaminase N-terminal" evidence="10">
    <location>
        <begin position="3"/>
        <end position="205"/>
    </location>
</feature>
<dbReference type="GO" id="GO:0005737">
    <property type="term" value="C:cytoplasm"/>
    <property type="evidence" value="ECO:0007669"/>
    <property type="project" value="UniProtKB-UniRule"/>
</dbReference>
<dbReference type="PANTHER" id="PTHR11557:SF0">
    <property type="entry name" value="PORPHOBILINOGEN DEAMINASE"/>
    <property type="match status" value="1"/>
</dbReference>
<evidence type="ECO:0000256" key="3">
    <source>
        <dbReference type="ARBA" id="ARBA00005638"/>
    </source>
</evidence>
<dbReference type="GO" id="GO:0004418">
    <property type="term" value="F:hydroxymethylbilane synthase activity"/>
    <property type="evidence" value="ECO:0007669"/>
    <property type="project" value="UniProtKB-UniRule"/>
</dbReference>
<dbReference type="InterPro" id="IPR036803">
    <property type="entry name" value="Porphobilinogen_deaminase_C_sf"/>
</dbReference>
<evidence type="ECO:0000256" key="5">
    <source>
        <dbReference type="ARBA" id="ARBA00012655"/>
    </source>
</evidence>
<dbReference type="NCBIfam" id="TIGR00212">
    <property type="entry name" value="hemC"/>
    <property type="match status" value="1"/>
</dbReference>
<keyword evidence="13" id="KW-1185">Reference proteome</keyword>
<accession>A0A4V3EBB9</accession>
<evidence type="ECO:0000256" key="4">
    <source>
        <dbReference type="ARBA" id="ARBA00011245"/>
    </source>
</evidence>
<sequence>MTVRLGTRGSALALAQAGRIRDAIQALGEPCELVVVTTQGDVSKASLAQIGGTGVFAGALRAALLAEEVDLVVHSLKDLPIDPAPGLVVAGVPVREDARDVLCARDGLDLAALPAGATVGTGSPRRHAQLIDRRDDLRVVDLRGNVDTRLGRVRDGALDAVVLSWAGLARLGRLDAATEVLDLESWPTAAGQGALALEVREADSDPATPIGAVIAKLTDPSARDAATAERRVLGLLEAGCAAPIGVASTVGEGSATLWASVHRPGGGRRLDRRRTVSFAADDRGAELAAAADALAAELLAAGAADLAPLGAQA</sequence>
<gene>
    <name evidence="12" type="ORF">CLV52_0326</name>
</gene>
<evidence type="ECO:0000313" key="12">
    <source>
        <dbReference type="EMBL" id="TDS79784.1"/>
    </source>
</evidence>
<evidence type="ECO:0000256" key="6">
    <source>
        <dbReference type="ARBA" id="ARBA00022679"/>
    </source>
</evidence>
<comment type="similarity">
    <text evidence="3">Belongs to the HMBS family.</text>
</comment>
<protein>
    <recommendedName>
        <fullName evidence="5 9">Hydroxymethylbilane synthase</fullName>
        <ecNumber evidence="5 9">2.5.1.61</ecNumber>
    </recommendedName>
</protein>
<reference evidence="12 13" key="1">
    <citation type="submission" date="2019-03" db="EMBL/GenBank/DDBJ databases">
        <title>Genomic Encyclopedia of Archaeal and Bacterial Type Strains, Phase II (KMG-II): from individual species to whole genera.</title>
        <authorList>
            <person name="Goeker M."/>
        </authorList>
    </citation>
    <scope>NUCLEOTIDE SEQUENCE [LARGE SCALE GENOMIC DNA]</scope>
    <source>
        <strain evidence="12 13">DSM 24782</strain>
    </source>
</reference>
<dbReference type="PANTHER" id="PTHR11557">
    <property type="entry name" value="PORPHOBILINOGEN DEAMINASE"/>
    <property type="match status" value="1"/>
</dbReference>
<evidence type="ECO:0000256" key="9">
    <source>
        <dbReference type="NCBIfam" id="TIGR00212"/>
    </source>
</evidence>